<keyword evidence="2" id="KW-1133">Transmembrane helix</keyword>
<sequence length="160" mass="16695">MTTRTAPAPRPAPGPAEPATTALSAPSRWERRVPLGRAGAVYDLVVTVGFATPWTAAALLDLQRAAHAALGLPGIPTPAFGPVELMFTAMMGTAVTMWALARIRYPFASLIAIDTGGRVAFSAWMVTALLTGASPVVLGFLAFEVLWGILQGIGVARALR</sequence>
<gene>
    <name evidence="3" type="ORF">GCM10009819_10760</name>
</gene>
<name>A0ABP5FL78_9MICO</name>
<keyword evidence="2" id="KW-0472">Membrane</keyword>
<feature type="transmembrane region" description="Helical" evidence="2">
    <location>
        <begin position="80"/>
        <end position="100"/>
    </location>
</feature>
<evidence type="ECO:0000313" key="3">
    <source>
        <dbReference type="EMBL" id="GAA2028891.1"/>
    </source>
</evidence>
<keyword evidence="2" id="KW-0812">Transmembrane</keyword>
<dbReference type="RefSeq" id="WP_344369999.1">
    <property type="nucleotide sequence ID" value="NZ_BAAAPW010000001.1"/>
</dbReference>
<accession>A0ABP5FL78</accession>
<feature type="region of interest" description="Disordered" evidence="1">
    <location>
        <begin position="1"/>
        <end position="23"/>
    </location>
</feature>
<organism evidence="3 4">
    <name type="scientific">Agromyces tropicus</name>
    <dbReference type="NCBI Taxonomy" id="555371"/>
    <lineage>
        <taxon>Bacteria</taxon>
        <taxon>Bacillati</taxon>
        <taxon>Actinomycetota</taxon>
        <taxon>Actinomycetes</taxon>
        <taxon>Micrococcales</taxon>
        <taxon>Microbacteriaceae</taxon>
        <taxon>Agromyces</taxon>
    </lineage>
</organism>
<evidence type="ECO:0000256" key="2">
    <source>
        <dbReference type="SAM" id="Phobius"/>
    </source>
</evidence>
<reference evidence="4" key="1">
    <citation type="journal article" date="2019" name="Int. J. Syst. Evol. Microbiol.">
        <title>The Global Catalogue of Microorganisms (GCM) 10K type strain sequencing project: providing services to taxonomists for standard genome sequencing and annotation.</title>
        <authorList>
            <consortium name="The Broad Institute Genomics Platform"/>
            <consortium name="The Broad Institute Genome Sequencing Center for Infectious Disease"/>
            <person name="Wu L."/>
            <person name="Ma J."/>
        </authorList>
    </citation>
    <scope>NUCLEOTIDE SEQUENCE [LARGE SCALE GENOMIC DNA]</scope>
    <source>
        <strain evidence="4">JCM 15672</strain>
    </source>
</reference>
<feature type="transmembrane region" description="Helical" evidence="2">
    <location>
        <begin position="40"/>
        <end position="60"/>
    </location>
</feature>
<dbReference type="Proteomes" id="UP001501196">
    <property type="component" value="Unassembled WGS sequence"/>
</dbReference>
<protein>
    <recommendedName>
        <fullName evidence="5">DUF4345 domain-containing protein</fullName>
    </recommendedName>
</protein>
<evidence type="ECO:0008006" key="5">
    <source>
        <dbReference type="Google" id="ProtNLM"/>
    </source>
</evidence>
<evidence type="ECO:0000313" key="4">
    <source>
        <dbReference type="Proteomes" id="UP001501196"/>
    </source>
</evidence>
<dbReference type="EMBL" id="BAAAPW010000001">
    <property type="protein sequence ID" value="GAA2028891.1"/>
    <property type="molecule type" value="Genomic_DNA"/>
</dbReference>
<proteinExistence type="predicted"/>
<keyword evidence="4" id="KW-1185">Reference proteome</keyword>
<comment type="caution">
    <text evidence="3">The sequence shown here is derived from an EMBL/GenBank/DDBJ whole genome shotgun (WGS) entry which is preliminary data.</text>
</comment>
<evidence type="ECO:0000256" key="1">
    <source>
        <dbReference type="SAM" id="MobiDB-lite"/>
    </source>
</evidence>